<dbReference type="AlphaFoldDB" id="A0A835V7M5"/>
<dbReference type="InterPro" id="IPR015418">
    <property type="entry name" value="Eaf6"/>
</dbReference>
<dbReference type="GO" id="GO:0000123">
    <property type="term" value="C:histone acetyltransferase complex"/>
    <property type="evidence" value="ECO:0007669"/>
    <property type="project" value="InterPro"/>
</dbReference>
<evidence type="ECO:0000256" key="9">
    <source>
        <dbReference type="SAM" id="MobiDB-lite"/>
    </source>
</evidence>
<comment type="subcellular location">
    <subcellularLocation>
        <location evidence="1">Nucleus</location>
    </subcellularLocation>
</comment>
<keyword evidence="7" id="KW-0539">Nucleus</keyword>
<dbReference type="PANTHER" id="PTHR13476">
    <property type="entry name" value="CHROMATIN MODIFICATION-RELATED PROTEIN MEAF6"/>
    <property type="match status" value="1"/>
</dbReference>
<keyword evidence="5 8" id="KW-0175">Coiled coil</keyword>
<dbReference type="EMBL" id="JADCNM010000004">
    <property type="protein sequence ID" value="KAG0486056.1"/>
    <property type="molecule type" value="Genomic_DNA"/>
</dbReference>
<evidence type="ECO:0000256" key="2">
    <source>
        <dbReference type="ARBA" id="ARBA00010916"/>
    </source>
</evidence>
<keyword evidence="4" id="KW-0805">Transcription regulation</keyword>
<feature type="coiled-coil region" evidence="8">
    <location>
        <begin position="43"/>
        <end position="70"/>
    </location>
</feature>
<organism evidence="10 11">
    <name type="scientific">Vanilla planifolia</name>
    <name type="common">Vanilla</name>
    <dbReference type="NCBI Taxonomy" id="51239"/>
    <lineage>
        <taxon>Eukaryota</taxon>
        <taxon>Viridiplantae</taxon>
        <taxon>Streptophyta</taxon>
        <taxon>Embryophyta</taxon>
        <taxon>Tracheophyta</taxon>
        <taxon>Spermatophyta</taxon>
        <taxon>Magnoliopsida</taxon>
        <taxon>Liliopsida</taxon>
        <taxon>Asparagales</taxon>
        <taxon>Orchidaceae</taxon>
        <taxon>Vanilloideae</taxon>
        <taxon>Vanilleae</taxon>
        <taxon>Vanilla</taxon>
    </lineage>
</organism>
<evidence type="ECO:0000256" key="1">
    <source>
        <dbReference type="ARBA" id="ARBA00004123"/>
    </source>
</evidence>
<evidence type="ECO:0000256" key="6">
    <source>
        <dbReference type="ARBA" id="ARBA00023163"/>
    </source>
</evidence>
<evidence type="ECO:0000256" key="5">
    <source>
        <dbReference type="ARBA" id="ARBA00023054"/>
    </source>
</evidence>
<proteinExistence type="inferred from homology"/>
<dbReference type="GO" id="GO:0006325">
    <property type="term" value="P:chromatin organization"/>
    <property type="evidence" value="ECO:0007669"/>
    <property type="project" value="UniProtKB-KW"/>
</dbReference>
<feature type="compositionally biased region" description="Acidic residues" evidence="9">
    <location>
        <begin position="175"/>
        <end position="185"/>
    </location>
</feature>
<dbReference type="OrthoDB" id="440324at2759"/>
<evidence type="ECO:0008006" key="12">
    <source>
        <dbReference type="Google" id="ProtNLM"/>
    </source>
</evidence>
<gene>
    <name evidence="10" type="ORF">HPP92_008151</name>
</gene>
<accession>A0A835V7M5</accession>
<evidence type="ECO:0000256" key="4">
    <source>
        <dbReference type="ARBA" id="ARBA00023015"/>
    </source>
</evidence>
<comment type="similarity">
    <text evidence="2">Belongs to the EAF6 family.</text>
</comment>
<reference evidence="10 11" key="1">
    <citation type="journal article" date="2020" name="Nat. Food">
        <title>A phased Vanilla planifolia genome enables genetic improvement of flavour and production.</title>
        <authorList>
            <person name="Hasing T."/>
            <person name="Tang H."/>
            <person name="Brym M."/>
            <person name="Khazi F."/>
            <person name="Huang T."/>
            <person name="Chambers A.H."/>
        </authorList>
    </citation>
    <scope>NUCLEOTIDE SEQUENCE [LARGE SCALE GENOMIC DNA]</scope>
    <source>
        <tissue evidence="10">Leaf</tissue>
    </source>
</reference>
<keyword evidence="3" id="KW-0156">Chromatin regulator</keyword>
<feature type="region of interest" description="Disordered" evidence="9">
    <location>
        <begin position="121"/>
        <end position="185"/>
    </location>
</feature>
<evidence type="ECO:0000256" key="7">
    <source>
        <dbReference type="ARBA" id="ARBA00023242"/>
    </source>
</evidence>
<dbReference type="GO" id="GO:0005634">
    <property type="term" value="C:nucleus"/>
    <property type="evidence" value="ECO:0007669"/>
    <property type="project" value="UniProtKB-SubCell"/>
</dbReference>
<sequence>MASNGSSRWRNPKITLRHCHLNSLFSFLSYTGEDGMARYAFMLVAAMNKRKQFQDELQSIERQIYELETGYLQDSNHCGSVLKGFEGYMSSTKSAINMKRSRKFQLDDRLFSLSSVTSPATAEQRLAARDDGRTDYGPGRPRNGPYAAIGLVKPKKGGRILPREGKRLRPLPGQEMDDEDDNDQF</sequence>
<comment type="caution">
    <text evidence="10">The sequence shown here is derived from an EMBL/GenBank/DDBJ whole genome shotgun (WGS) entry which is preliminary data.</text>
</comment>
<evidence type="ECO:0000256" key="3">
    <source>
        <dbReference type="ARBA" id="ARBA00022853"/>
    </source>
</evidence>
<dbReference type="Pfam" id="PF09340">
    <property type="entry name" value="NuA4"/>
    <property type="match status" value="1"/>
</dbReference>
<name>A0A835V7M5_VANPL</name>
<evidence type="ECO:0000313" key="10">
    <source>
        <dbReference type="EMBL" id="KAG0486056.1"/>
    </source>
</evidence>
<evidence type="ECO:0000313" key="11">
    <source>
        <dbReference type="Proteomes" id="UP000639772"/>
    </source>
</evidence>
<evidence type="ECO:0000256" key="8">
    <source>
        <dbReference type="SAM" id="Coils"/>
    </source>
</evidence>
<protein>
    <recommendedName>
        <fullName evidence="12">Chromatin modification-related protein MEAF6</fullName>
    </recommendedName>
</protein>
<dbReference type="Proteomes" id="UP000639772">
    <property type="component" value="Unassembled WGS sequence"/>
</dbReference>
<keyword evidence="6" id="KW-0804">Transcription</keyword>